<dbReference type="EMBL" id="JBIMZQ010000001">
    <property type="protein sequence ID" value="KAL3674852.1"/>
    <property type="molecule type" value="Genomic_DNA"/>
</dbReference>
<feature type="compositionally biased region" description="Polar residues" evidence="1">
    <location>
        <begin position="20"/>
        <end position="29"/>
    </location>
</feature>
<evidence type="ECO:0008006" key="4">
    <source>
        <dbReference type="Google" id="ProtNLM"/>
    </source>
</evidence>
<keyword evidence="3" id="KW-1185">Reference proteome</keyword>
<feature type="region of interest" description="Disordered" evidence="1">
    <location>
        <begin position="315"/>
        <end position="340"/>
    </location>
</feature>
<evidence type="ECO:0000256" key="1">
    <source>
        <dbReference type="SAM" id="MobiDB-lite"/>
    </source>
</evidence>
<feature type="compositionally biased region" description="Polar residues" evidence="1">
    <location>
        <begin position="235"/>
        <end position="253"/>
    </location>
</feature>
<name>A0ABD3G6Q3_9STRA</name>
<organism evidence="2 3">
    <name type="scientific">Phytophthora oleae</name>
    <dbReference type="NCBI Taxonomy" id="2107226"/>
    <lineage>
        <taxon>Eukaryota</taxon>
        <taxon>Sar</taxon>
        <taxon>Stramenopiles</taxon>
        <taxon>Oomycota</taxon>
        <taxon>Peronosporomycetes</taxon>
        <taxon>Peronosporales</taxon>
        <taxon>Peronosporaceae</taxon>
        <taxon>Phytophthora</taxon>
    </lineage>
</organism>
<feature type="region of interest" description="Disordered" evidence="1">
    <location>
        <begin position="377"/>
        <end position="406"/>
    </location>
</feature>
<comment type="caution">
    <text evidence="2">The sequence shown here is derived from an EMBL/GenBank/DDBJ whole genome shotgun (WGS) entry which is preliminary data.</text>
</comment>
<feature type="region of interest" description="Disordered" evidence="1">
    <location>
        <begin position="228"/>
        <end position="277"/>
    </location>
</feature>
<feature type="compositionally biased region" description="Polar residues" evidence="1">
    <location>
        <begin position="1"/>
        <end position="12"/>
    </location>
</feature>
<feature type="compositionally biased region" description="Low complexity" evidence="1">
    <location>
        <begin position="254"/>
        <end position="274"/>
    </location>
</feature>
<protein>
    <recommendedName>
        <fullName evidence="4">Fibrous sheath-interacting protein 1</fullName>
    </recommendedName>
</protein>
<evidence type="ECO:0000313" key="3">
    <source>
        <dbReference type="Proteomes" id="UP001632037"/>
    </source>
</evidence>
<proteinExistence type="predicted"/>
<accession>A0ABD3G6Q3</accession>
<reference evidence="2 3" key="1">
    <citation type="submission" date="2024-09" db="EMBL/GenBank/DDBJ databases">
        <title>Genome sequencing and assembly of Phytophthora oleae, isolate VK10A, causative agent of rot of olive drupes.</title>
        <authorList>
            <person name="Conti Taguali S."/>
            <person name="Riolo M."/>
            <person name="La Spada F."/>
            <person name="Cacciola S.O."/>
            <person name="Dionisio G."/>
        </authorList>
    </citation>
    <scope>NUCLEOTIDE SEQUENCE [LARGE SCALE GENOMIC DNA]</scope>
    <source>
        <strain evidence="2 3">VK10A</strain>
    </source>
</reference>
<gene>
    <name evidence="2" type="ORF">V7S43_000777</name>
</gene>
<dbReference type="Proteomes" id="UP001632037">
    <property type="component" value="Unassembled WGS sequence"/>
</dbReference>
<evidence type="ECO:0000313" key="2">
    <source>
        <dbReference type="EMBL" id="KAL3674852.1"/>
    </source>
</evidence>
<dbReference type="AlphaFoldDB" id="A0ABD3G6Q3"/>
<sequence>MESDLSHSSNETAARGISTEGVTTEPQSSDSFVAQAIEDNDEGSFSHAGSLLEDICSEDLVPNNQLNCDDLEGFEDSKVEDSDDTEYEQALESRKRLLNNEAERQRIRDELETYVGSLSSRTDGNGEHLVEFPRNYQQIVSLMTQKDVNEIEPTSKEGGQTRQSWSRVLIESGLSKQQAFGILEDVDDDPEGSSLAAKIALKMARIRQLDTILEEKLGKNLYANIVPRKQKKAPQPNTANSSSGSRTFVTQTPSRTLSTGGETSRSSTSIRQSSAVDDPVTKRALNFIERNKQVVANGMKANMTKDEEDRLEKLLCDEPNPTDDGPKGEENSQPQVDAVSQECNEFTMSNDEKQAIEELIAAKSGVYPLFAIDELQDGPTEDACQPTKDSSRSVKDNTIQETKRERLQRQRLSRVEQELRFLQESPSVMIVGDDRDEDENDDCRSELSYATVASSTCSTRSGVISRHDFKCFLAQQKESFSSTPTASVDEIRRLLLSINHGAATTTS</sequence>
<feature type="region of interest" description="Disordered" evidence="1">
    <location>
        <begin position="1"/>
        <end position="29"/>
    </location>
</feature>